<sequence length="314" mass="34600">MSSNPAIKISIVSPVYRAEKLLDLLISRLTKVLGEIGITYEIILVEDCSPDASWNAVARLCAQNSHVVGLRLSRNFGQHYAISAGLNISRGEWVIVMDCDLQDQPEEIPNLLNKALEGHDIVLARRSVRQDNLLKRATSRLFYRGLSYLTGSKLDPAVANFGIYHRKVVAAINAMPESIRYFPTMVRWVGFRSTSIDVVHAARPEGPSSYNWSKLFNLACDIALAYSDKPLKLAVKTGVIISATGFVFAGYTIVQALREKITVLGYSSLIVSVWVLAGLIILINGIVGLYVGKIFEGVKRRPSFIVSEILPSGH</sequence>
<feature type="domain" description="Glycosyltransferase 2-like" evidence="8">
    <location>
        <begin position="10"/>
        <end position="168"/>
    </location>
</feature>
<keyword evidence="4 7" id="KW-0812">Transmembrane</keyword>
<dbReference type="GO" id="GO:0005886">
    <property type="term" value="C:plasma membrane"/>
    <property type="evidence" value="ECO:0007669"/>
    <property type="project" value="TreeGrafter"/>
</dbReference>
<dbReference type="Pfam" id="PF00535">
    <property type="entry name" value="Glycos_transf_2"/>
    <property type="match status" value="1"/>
</dbReference>
<evidence type="ECO:0000256" key="1">
    <source>
        <dbReference type="ARBA" id="ARBA00004141"/>
    </source>
</evidence>
<evidence type="ECO:0000256" key="3">
    <source>
        <dbReference type="ARBA" id="ARBA00022679"/>
    </source>
</evidence>
<dbReference type="SUPFAM" id="SSF53448">
    <property type="entry name" value="Nucleotide-diphospho-sugar transferases"/>
    <property type="match status" value="1"/>
</dbReference>
<gene>
    <name evidence="9" type="ORF">CMV30_12580</name>
</gene>
<feature type="transmembrane region" description="Helical" evidence="7">
    <location>
        <begin position="233"/>
        <end position="254"/>
    </location>
</feature>
<evidence type="ECO:0000313" key="10">
    <source>
        <dbReference type="Proteomes" id="UP000217265"/>
    </source>
</evidence>
<keyword evidence="2" id="KW-0328">Glycosyltransferase</keyword>
<dbReference type="InterPro" id="IPR001173">
    <property type="entry name" value="Glyco_trans_2-like"/>
</dbReference>
<dbReference type="GO" id="GO:0016757">
    <property type="term" value="F:glycosyltransferase activity"/>
    <property type="evidence" value="ECO:0007669"/>
    <property type="project" value="UniProtKB-KW"/>
</dbReference>
<dbReference type="AlphaFoldDB" id="A0A290QHA4"/>
<accession>A0A290QHA4</accession>
<evidence type="ECO:0000256" key="2">
    <source>
        <dbReference type="ARBA" id="ARBA00022676"/>
    </source>
</evidence>
<evidence type="ECO:0000256" key="6">
    <source>
        <dbReference type="ARBA" id="ARBA00023136"/>
    </source>
</evidence>
<evidence type="ECO:0000256" key="7">
    <source>
        <dbReference type="SAM" id="Phobius"/>
    </source>
</evidence>
<dbReference type="InterPro" id="IPR050256">
    <property type="entry name" value="Glycosyltransferase_2"/>
</dbReference>
<dbReference type="PANTHER" id="PTHR48090:SF1">
    <property type="entry name" value="PROPHAGE BACTOPRENOL GLUCOSYL TRANSFERASE HOMOLOG"/>
    <property type="match status" value="1"/>
</dbReference>
<evidence type="ECO:0000259" key="8">
    <source>
        <dbReference type="Pfam" id="PF00535"/>
    </source>
</evidence>
<organism evidence="9 10">
    <name type="scientific">Nibricoccus aquaticus</name>
    <dbReference type="NCBI Taxonomy" id="2576891"/>
    <lineage>
        <taxon>Bacteria</taxon>
        <taxon>Pseudomonadati</taxon>
        <taxon>Verrucomicrobiota</taxon>
        <taxon>Opitutia</taxon>
        <taxon>Opitutales</taxon>
        <taxon>Opitutaceae</taxon>
        <taxon>Nibricoccus</taxon>
    </lineage>
</organism>
<dbReference type="Proteomes" id="UP000217265">
    <property type="component" value="Chromosome"/>
</dbReference>
<keyword evidence="5 7" id="KW-1133">Transmembrane helix</keyword>
<dbReference type="RefSeq" id="WP_096056359.1">
    <property type="nucleotide sequence ID" value="NZ_CP023344.1"/>
</dbReference>
<feature type="transmembrane region" description="Helical" evidence="7">
    <location>
        <begin position="266"/>
        <end position="291"/>
    </location>
</feature>
<keyword evidence="10" id="KW-1185">Reference proteome</keyword>
<evidence type="ECO:0000256" key="5">
    <source>
        <dbReference type="ARBA" id="ARBA00022989"/>
    </source>
</evidence>
<keyword evidence="6 7" id="KW-0472">Membrane</keyword>
<evidence type="ECO:0000313" key="9">
    <source>
        <dbReference type="EMBL" id="ATC64728.1"/>
    </source>
</evidence>
<evidence type="ECO:0000256" key="4">
    <source>
        <dbReference type="ARBA" id="ARBA00022692"/>
    </source>
</evidence>
<dbReference type="Gene3D" id="3.90.550.10">
    <property type="entry name" value="Spore Coat Polysaccharide Biosynthesis Protein SpsA, Chain A"/>
    <property type="match status" value="1"/>
</dbReference>
<dbReference type="PANTHER" id="PTHR48090">
    <property type="entry name" value="UNDECAPRENYL-PHOSPHATE 4-DEOXY-4-FORMAMIDO-L-ARABINOSE TRANSFERASE-RELATED"/>
    <property type="match status" value="1"/>
</dbReference>
<reference evidence="9 10" key="1">
    <citation type="submission" date="2017-09" db="EMBL/GenBank/DDBJ databases">
        <title>Complete genome sequence of Verrucomicrobial strain HZ-65, isolated from freshwater.</title>
        <authorList>
            <person name="Choi A."/>
        </authorList>
    </citation>
    <scope>NUCLEOTIDE SEQUENCE [LARGE SCALE GENOMIC DNA]</scope>
    <source>
        <strain evidence="9 10">HZ-65</strain>
    </source>
</reference>
<dbReference type="CDD" id="cd04187">
    <property type="entry name" value="DPM1_like_bac"/>
    <property type="match status" value="1"/>
</dbReference>
<proteinExistence type="predicted"/>
<dbReference type="OrthoDB" id="9807778at2"/>
<protein>
    <submittedName>
        <fullName evidence="9">Glycosyltransferase</fullName>
    </submittedName>
</protein>
<dbReference type="InterPro" id="IPR029044">
    <property type="entry name" value="Nucleotide-diphossugar_trans"/>
</dbReference>
<dbReference type="KEGG" id="vbh:CMV30_12580"/>
<dbReference type="EMBL" id="CP023344">
    <property type="protein sequence ID" value="ATC64728.1"/>
    <property type="molecule type" value="Genomic_DNA"/>
</dbReference>
<name>A0A290QHA4_9BACT</name>
<keyword evidence="3 9" id="KW-0808">Transferase</keyword>
<comment type="subcellular location">
    <subcellularLocation>
        <location evidence="1">Membrane</location>
        <topology evidence="1">Multi-pass membrane protein</topology>
    </subcellularLocation>
</comment>